<evidence type="ECO:0000256" key="5">
    <source>
        <dbReference type="ARBA" id="ARBA00023136"/>
    </source>
</evidence>
<keyword evidence="5 6" id="KW-0472">Membrane</keyword>
<feature type="transmembrane region" description="Helical" evidence="6">
    <location>
        <begin position="217"/>
        <end position="242"/>
    </location>
</feature>
<protein>
    <recommendedName>
        <fullName evidence="7">Major facilitator superfamily (MFS) profile domain-containing protein</fullName>
    </recommendedName>
</protein>
<evidence type="ECO:0000256" key="3">
    <source>
        <dbReference type="ARBA" id="ARBA00022692"/>
    </source>
</evidence>
<evidence type="ECO:0000256" key="1">
    <source>
        <dbReference type="ARBA" id="ARBA00004141"/>
    </source>
</evidence>
<feature type="transmembrane region" description="Helical" evidence="6">
    <location>
        <begin position="166"/>
        <end position="183"/>
    </location>
</feature>
<dbReference type="InterPro" id="IPR050930">
    <property type="entry name" value="MFS_Vesicular_Transporter"/>
</dbReference>
<gene>
    <name evidence="8" type="ORF">TrCOL_g12021</name>
</gene>
<feature type="transmembrane region" description="Helical" evidence="6">
    <location>
        <begin position="135"/>
        <end position="154"/>
    </location>
</feature>
<dbReference type="InterPro" id="IPR020846">
    <property type="entry name" value="MFS_dom"/>
</dbReference>
<dbReference type="Pfam" id="PF07690">
    <property type="entry name" value="MFS_1"/>
    <property type="match status" value="1"/>
</dbReference>
<comment type="caution">
    <text evidence="8">The sequence shown here is derived from an EMBL/GenBank/DDBJ whole genome shotgun (WGS) entry which is preliminary data.</text>
</comment>
<dbReference type="EMBL" id="BRYA01000224">
    <property type="protein sequence ID" value="GMI44762.1"/>
    <property type="molecule type" value="Genomic_DNA"/>
</dbReference>
<organism evidence="8 9">
    <name type="scientific">Triparma columacea</name>
    <dbReference type="NCBI Taxonomy" id="722753"/>
    <lineage>
        <taxon>Eukaryota</taxon>
        <taxon>Sar</taxon>
        <taxon>Stramenopiles</taxon>
        <taxon>Ochrophyta</taxon>
        <taxon>Bolidophyceae</taxon>
        <taxon>Parmales</taxon>
        <taxon>Triparmaceae</taxon>
        <taxon>Triparma</taxon>
    </lineage>
</organism>
<keyword evidence="2" id="KW-0813">Transport</keyword>
<sequence>MSPPNTSPTLPPVPNKHSLLVVWFALFCDYTLMTIPIAIFPQLGKSSIMTGALFSTKAILQIISSPFVARYIDNYNLEPMILGLMIESISTIIFSLTSNYYFWCIARAISGIASSLIISSGFLHIQRVYTTPTEMGHAMSTVATGIILGVTAGPPLGGVMYGSWEPLPFVFMVGLLAVATGAANRLQYRKYGKGWGQGFEGGGGGNNDKEEFREKALALLSDANITVTLFSLFCANASISCLESTFGRYMNTQFGFTVEQTGLLYILGALPSVIGSKLAGGLGNTYGRWRVVLLGMITQGIFFALGPKSSFTVEVISLLGLGFGMGLVDGCAPALLAQVTDLRHGGTGIVYTVNTMSIQLGFVVGPVAGSGIMQVKGFGFMSGVMGGFMVAASPMLLVNRNLPEVGEGEEEEEEAEVLVEMKGKVEGGREGGMV</sequence>
<feature type="transmembrane region" description="Helical" evidence="6">
    <location>
        <begin position="52"/>
        <end position="72"/>
    </location>
</feature>
<feature type="transmembrane region" description="Helical" evidence="6">
    <location>
        <begin position="315"/>
        <end position="337"/>
    </location>
</feature>
<evidence type="ECO:0000313" key="8">
    <source>
        <dbReference type="EMBL" id="GMI44762.1"/>
    </source>
</evidence>
<reference evidence="9" key="1">
    <citation type="journal article" date="2023" name="Commun. Biol.">
        <title>Genome analysis of Parmales, the sister group of diatoms, reveals the evolutionary specialization of diatoms from phago-mixotrophs to photoautotrophs.</title>
        <authorList>
            <person name="Ban H."/>
            <person name="Sato S."/>
            <person name="Yoshikawa S."/>
            <person name="Yamada K."/>
            <person name="Nakamura Y."/>
            <person name="Ichinomiya M."/>
            <person name="Sato N."/>
            <person name="Blanc-Mathieu R."/>
            <person name="Endo H."/>
            <person name="Kuwata A."/>
            <person name="Ogata H."/>
        </authorList>
    </citation>
    <scope>NUCLEOTIDE SEQUENCE [LARGE SCALE GENOMIC DNA]</scope>
</reference>
<dbReference type="AlphaFoldDB" id="A0A9W7GIS2"/>
<feature type="transmembrane region" description="Helical" evidence="6">
    <location>
        <begin position="20"/>
        <end position="40"/>
    </location>
</feature>
<evidence type="ECO:0000259" key="7">
    <source>
        <dbReference type="PROSITE" id="PS50850"/>
    </source>
</evidence>
<feature type="transmembrane region" description="Helical" evidence="6">
    <location>
        <begin position="262"/>
        <end position="279"/>
    </location>
</feature>
<dbReference type="PROSITE" id="PS50850">
    <property type="entry name" value="MFS"/>
    <property type="match status" value="1"/>
</dbReference>
<feature type="transmembrane region" description="Helical" evidence="6">
    <location>
        <begin position="291"/>
        <end position="309"/>
    </location>
</feature>
<evidence type="ECO:0000256" key="6">
    <source>
        <dbReference type="SAM" id="Phobius"/>
    </source>
</evidence>
<feature type="domain" description="Major facilitator superfamily (MFS) profile" evidence="7">
    <location>
        <begin position="224"/>
        <end position="434"/>
    </location>
</feature>
<dbReference type="InterPro" id="IPR011701">
    <property type="entry name" value="MFS"/>
</dbReference>
<dbReference type="PANTHER" id="PTHR23506">
    <property type="entry name" value="GH10249P"/>
    <property type="match status" value="1"/>
</dbReference>
<evidence type="ECO:0000313" key="9">
    <source>
        <dbReference type="Proteomes" id="UP001165065"/>
    </source>
</evidence>
<accession>A0A9W7GIS2</accession>
<comment type="subcellular location">
    <subcellularLocation>
        <location evidence="1">Membrane</location>
        <topology evidence="1">Multi-pass membrane protein</topology>
    </subcellularLocation>
</comment>
<dbReference type="GO" id="GO:0016020">
    <property type="term" value="C:membrane"/>
    <property type="evidence" value="ECO:0007669"/>
    <property type="project" value="UniProtKB-SubCell"/>
</dbReference>
<feature type="transmembrane region" description="Helical" evidence="6">
    <location>
        <begin position="378"/>
        <end position="398"/>
    </location>
</feature>
<evidence type="ECO:0000256" key="2">
    <source>
        <dbReference type="ARBA" id="ARBA00022448"/>
    </source>
</evidence>
<proteinExistence type="predicted"/>
<feature type="transmembrane region" description="Helical" evidence="6">
    <location>
        <begin position="349"/>
        <end position="372"/>
    </location>
</feature>
<dbReference type="Proteomes" id="UP001165065">
    <property type="component" value="Unassembled WGS sequence"/>
</dbReference>
<dbReference type="InterPro" id="IPR036259">
    <property type="entry name" value="MFS_trans_sf"/>
</dbReference>
<name>A0A9W7GIS2_9STRA</name>
<dbReference type="PANTHER" id="PTHR23506:SF23">
    <property type="entry name" value="GH10249P"/>
    <property type="match status" value="1"/>
</dbReference>
<keyword evidence="9" id="KW-1185">Reference proteome</keyword>
<evidence type="ECO:0000256" key="4">
    <source>
        <dbReference type="ARBA" id="ARBA00022989"/>
    </source>
</evidence>
<dbReference type="GO" id="GO:0022857">
    <property type="term" value="F:transmembrane transporter activity"/>
    <property type="evidence" value="ECO:0007669"/>
    <property type="project" value="InterPro"/>
</dbReference>
<keyword evidence="3 6" id="KW-0812">Transmembrane</keyword>
<dbReference type="SUPFAM" id="SSF103473">
    <property type="entry name" value="MFS general substrate transporter"/>
    <property type="match status" value="1"/>
</dbReference>
<feature type="transmembrane region" description="Helical" evidence="6">
    <location>
        <begin position="100"/>
        <end position="123"/>
    </location>
</feature>
<dbReference type="OrthoDB" id="5086884at2759"/>
<keyword evidence="4 6" id="KW-1133">Transmembrane helix</keyword>
<dbReference type="Gene3D" id="1.20.1250.20">
    <property type="entry name" value="MFS general substrate transporter like domains"/>
    <property type="match status" value="1"/>
</dbReference>